<sequence>MNKRQLKKSLNKRKMVNVALAGTDKKCVTKTAVKPETKVTKKEKCAIKSITKKLVGEFITTKEEVVPIGCELLSAGAYALNGEIVFFANISTKKEDAVVTNKEYDAIVYFTEGVNGWVSKNAEKTYTKKDLVDAIYTAVNTMIDEYNLQ</sequence>
<organism evidence="1 2">
    <name type="scientific">Anaerosporobacter mobilis DSM 15930</name>
    <dbReference type="NCBI Taxonomy" id="1120996"/>
    <lineage>
        <taxon>Bacteria</taxon>
        <taxon>Bacillati</taxon>
        <taxon>Bacillota</taxon>
        <taxon>Clostridia</taxon>
        <taxon>Lachnospirales</taxon>
        <taxon>Lachnospiraceae</taxon>
        <taxon>Anaerosporobacter</taxon>
    </lineage>
</organism>
<dbReference type="EMBL" id="FRCP01000015">
    <property type="protein sequence ID" value="SHM71321.1"/>
    <property type="molecule type" value="Genomic_DNA"/>
</dbReference>
<reference evidence="1 2" key="1">
    <citation type="submission" date="2016-11" db="EMBL/GenBank/DDBJ databases">
        <authorList>
            <person name="Jaros S."/>
            <person name="Januszkiewicz K."/>
            <person name="Wedrychowicz H."/>
        </authorList>
    </citation>
    <scope>NUCLEOTIDE SEQUENCE [LARGE SCALE GENOMIC DNA]</scope>
    <source>
        <strain evidence="1 2">DSM 15930</strain>
    </source>
</reference>
<name>A0A1M7L1G2_9FIRM</name>
<keyword evidence="2" id="KW-1185">Reference proteome</keyword>
<dbReference type="RefSeq" id="WP_139241778.1">
    <property type="nucleotide sequence ID" value="NZ_FRCP01000015.1"/>
</dbReference>
<protein>
    <submittedName>
        <fullName evidence="1">Uncharacterized protein</fullName>
    </submittedName>
</protein>
<evidence type="ECO:0000313" key="1">
    <source>
        <dbReference type="EMBL" id="SHM71321.1"/>
    </source>
</evidence>
<evidence type="ECO:0000313" key="2">
    <source>
        <dbReference type="Proteomes" id="UP000184038"/>
    </source>
</evidence>
<dbReference type="AlphaFoldDB" id="A0A1M7L1G2"/>
<accession>A0A1M7L1G2</accession>
<proteinExistence type="predicted"/>
<gene>
    <name evidence="1" type="ORF">SAMN02746066_02989</name>
</gene>
<dbReference type="STRING" id="1120996.SAMN02746066_02989"/>
<dbReference type="Proteomes" id="UP000184038">
    <property type="component" value="Unassembled WGS sequence"/>
</dbReference>